<gene>
    <name evidence="1" type="ordered locus">Arcve_0560</name>
</gene>
<dbReference type="AlphaFoldDB" id="F2KQM2"/>
<proteinExistence type="predicted"/>
<protein>
    <recommendedName>
        <fullName evidence="3">Transposase</fullName>
    </recommendedName>
</protein>
<dbReference type="Proteomes" id="UP000008136">
    <property type="component" value="Chromosome"/>
</dbReference>
<dbReference type="KEGG" id="ave:Arcve_0560"/>
<accession>F2KQM2</accession>
<dbReference type="STRING" id="693661.Arcve_0560"/>
<sequence>MQLQIQIPLQLTIDIQNKKIPIQELTSALRGIEAEILGKVLEEIDNLLINSMQKGYGKNDYHKQQKEKRTIVTQLGKTTFTLTSQEQIDRQNYLSFVLPCRIRRKKIIPA</sequence>
<name>F2KQM2_ARCVS</name>
<dbReference type="HOGENOM" id="CLU_2165124_0_0_2"/>
<dbReference type="EMBL" id="CP002588">
    <property type="protein sequence ID" value="AEA46584.1"/>
    <property type="molecule type" value="Genomic_DNA"/>
</dbReference>
<keyword evidence="2" id="KW-1185">Reference proteome</keyword>
<organism evidence="1 2">
    <name type="scientific">Archaeoglobus veneficus (strain DSM 11195 / SNP6)</name>
    <dbReference type="NCBI Taxonomy" id="693661"/>
    <lineage>
        <taxon>Archaea</taxon>
        <taxon>Methanobacteriati</taxon>
        <taxon>Methanobacteriota</taxon>
        <taxon>Archaeoglobi</taxon>
        <taxon>Archaeoglobales</taxon>
        <taxon>Archaeoglobaceae</taxon>
        <taxon>Archaeoglobus</taxon>
    </lineage>
</organism>
<evidence type="ECO:0008006" key="3">
    <source>
        <dbReference type="Google" id="ProtNLM"/>
    </source>
</evidence>
<evidence type="ECO:0000313" key="1">
    <source>
        <dbReference type="EMBL" id="AEA46584.1"/>
    </source>
</evidence>
<evidence type="ECO:0000313" key="2">
    <source>
        <dbReference type="Proteomes" id="UP000008136"/>
    </source>
</evidence>
<reference evidence="1 2" key="1">
    <citation type="submission" date="2011-03" db="EMBL/GenBank/DDBJ databases">
        <title>The complete genome of Archaeoglobus veneficus SNP6.</title>
        <authorList>
            <consortium name="US DOE Joint Genome Institute (JGI-PGF)"/>
            <person name="Lucas S."/>
            <person name="Copeland A."/>
            <person name="Lapidus A."/>
            <person name="Bruce D."/>
            <person name="Goodwin L."/>
            <person name="Pitluck S."/>
            <person name="Kyrpides N."/>
            <person name="Mavromatis K."/>
            <person name="Pagani I."/>
            <person name="Ivanova N."/>
            <person name="Mikhailova N."/>
            <person name="Lu M."/>
            <person name="Detter J.C."/>
            <person name="Tapia R."/>
            <person name="Han C."/>
            <person name="Land M."/>
            <person name="Hauser L."/>
            <person name="Markowitz V."/>
            <person name="Cheng J.-F."/>
            <person name="Hugenholtz P."/>
            <person name="Woyke T."/>
            <person name="Wu D."/>
            <person name="Spring S."/>
            <person name="Brambilla E."/>
            <person name="Klenk H.-P."/>
            <person name="Eisen J.A."/>
        </authorList>
    </citation>
    <scope>NUCLEOTIDE SEQUENCE [LARGE SCALE GENOMIC DNA]</scope>
    <source>
        <strain>SNP6</strain>
    </source>
</reference>